<evidence type="ECO:0000313" key="2">
    <source>
        <dbReference type="Proteomes" id="UP001062846"/>
    </source>
</evidence>
<dbReference type="EMBL" id="CM046390">
    <property type="protein sequence ID" value="KAI8562302.1"/>
    <property type="molecule type" value="Genomic_DNA"/>
</dbReference>
<organism evidence="1 2">
    <name type="scientific">Rhododendron molle</name>
    <name type="common">Chinese azalea</name>
    <name type="synonym">Azalea mollis</name>
    <dbReference type="NCBI Taxonomy" id="49168"/>
    <lineage>
        <taxon>Eukaryota</taxon>
        <taxon>Viridiplantae</taxon>
        <taxon>Streptophyta</taxon>
        <taxon>Embryophyta</taxon>
        <taxon>Tracheophyta</taxon>
        <taxon>Spermatophyta</taxon>
        <taxon>Magnoliopsida</taxon>
        <taxon>eudicotyledons</taxon>
        <taxon>Gunneridae</taxon>
        <taxon>Pentapetalae</taxon>
        <taxon>asterids</taxon>
        <taxon>Ericales</taxon>
        <taxon>Ericaceae</taxon>
        <taxon>Ericoideae</taxon>
        <taxon>Rhodoreae</taxon>
        <taxon>Rhododendron</taxon>
    </lineage>
</organism>
<dbReference type="Proteomes" id="UP001062846">
    <property type="component" value="Chromosome 3"/>
</dbReference>
<comment type="caution">
    <text evidence="1">The sequence shown here is derived from an EMBL/GenBank/DDBJ whole genome shotgun (WGS) entry which is preliminary data.</text>
</comment>
<evidence type="ECO:0000313" key="1">
    <source>
        <dbReference type="EMBL" id="KAI8562302.1"/>
    </source>
</evidence>
<gene>
    <name evidence="1" type="ORF">RHMOL_Rhmol03G0023700</name>
</gene>
<accession>A0ACC0PC54</accession>
<reference evidence="1" key="1">
    <citation type="submission" date="2022-02" db="EMBL/GenBank/DDBJ databases">
        <title>Plant Genome Project.</title>
        <authorList>
            <person name="Zhang R.-G."/>
        </authorList>
    </citation>
    <scope>NUCLEOTIDE SEQUENCE</scope>
    <source>
        <strain evidence="1">AT1</strain>
    </source>
</reference>
<name>A0ACC0PC54_RHOML</name>
<protein>
    <submittedName>
        <fullName evidence="1">Uncharacterized protein</fullName>
    </submittedName>
</protein>
<keyword evidence="2" id="KW-1185">Reference proteome</keyword>
<proteinExistence type="predicted"/>
<sequence>MLQLPDESEDEGIARAIEEMNVRDLVQATRASIEALKWLSTAGGRRSQNAGGARKPLRKGSMLVCRALTYFIGNALIPDWVLSACIRFAMPCSTIYDGE</sequence>